<dbReference type="SUPFAM" id="SSF53098">
    <property type="entry name" value="Ribonuclease H-like"/>
    <property type="match status" value="1"/>
</dbReference>
<dbReference type="InterPro" id="IPR001584">
    <property type="entry name" value="Integrase_cat-core"/>
</dbReference>
<dbReference type="RefSeq" id="WP_193813283.1">
    <property type="nucleotide sequence ID" value="NZ_CP040442.1"/>
</dbReference>
<dbReference type="Pfam" id="PF13276">
    <property type="entry name" value="HTH_21"/>
    <property type="match status" value="1"/>
</dbReference>
<dbReference type="GO" id="GO:0015074">
    <property type="term" value="P:DNA integration"/>
    <property type="evidence" value="ECO:0007669"/>
    <property type="project" value="InterPro"/>
</dbReference>
<dbReference type="Pfam" id="PF00665">
    <property type="entry name" value="rve"/>
    <property type="match status" value="1"/>
</dbReference>
<evidence type="ECO:0000313" key="4">
    <source>
        <dbReference type="Proteomes" id="UP000594195"/>
    </source>
</evidence>
<dbReference type="Proteomes" id="UP000594195">
    <property type="component" value="Chromosome"/>
</dbReference>
<protein>
    <submittedName>
        <fullName evidence="3">DDE-type integrase/transposase/recombinase</fullName>
    </submittedName>
</protein>
<name>A0A7M2Y7I3_9FLAO</name>
<dbReference type="GO" id="GO:0003676">
    <property type="term" value="F:nucleic acid binding"/>
    <property type="evidence" value="ECO:0007669"/>
    <property type="project" value="InterPro"/>
</dbReference>
<dbReference type="KEGG" id="kfa:Q73A0000_06575"/>
<keyword evidence="4" id="KW-1185">Reference proteome</keyword>
<sequence>MLNAEEKISILKQCKLLSINRNYFYYSPRLEAEESEEIIKLLRSQYALTPFYEYRKMTVWLQNKGLLVNEKRVRRLMKKMNWQTIYRAPKTTISNVEHKKYPYLLKGLAITKKNQVWATDITYIPMNKGFMYLTAIIDLHTRMVLNWDVSNSMNADWCAKILAETIENMENQRFLTLIKEVNTRVIFTLKH</sequence>
<dbReference type="InterPro" id="IPR012337">
    <property type="entry name" value="RNaseH-like_sf"/>
</dbReference>
<feature type="domain" description="Integrase catalytic" evidence="1">
    <location>
        <begin position="111"/>
        <end position="173"/>
    </location>
</feature>
<dbReference type="EMBL" id="CP040442">
    <property type="protein sequence ID" value="QOW10050.1"/>
    <property type="molecule type" value="Genomic_DNA"/>
</dbReference>
<dbReference type="Gene3D" id="3.30.420.10">
    <property type="entry name" value="Ribonuclease H-like superfamily/Ribonuclease H"/>
    <property type="match status" value="1"/>
</dbReference>
<dbReference type="InterPro" id="IPR050900">
    <property type="entry name" value="Transposase_IS3/IS150/IS904"/>
</dbReference>
<dbReference type="InterPro" id="IPR025948">
    <property type="entry name" value="HTH-like_dom"/>
</dbReference>
<feature type="domain" description="HTH-like" evidence="2">
    <location>
        <begin position="35"/>
        <end position="89"/>
    </location>
</feature>
<dbReference type="PANTHER" id="PTHR46889:SF4">
    <property type="entry name" value="TRANSPOSASE INSO FOR INSERTION SEQUENCE ELEMENT IS911B-RELATED"/>
    <property type="match status" value="1"/>
</dbReference>
<evidence type="ECO:0000313" key="3">
    <source>
        <dbReference type="EMBL" id="QOW10050.1"/>
    </source>
</evidence>
<dbReference type="PANTHER" id="PTHR46889">
    <property type="entry name" value="TRANSPOSASE INSF FOR INSERTION SEQUENCE IS3B-RELATED"/>
    <property type="match status" value="1"/>
</dbReference>
<proteinExistence type="predicted"/>
<evidence type="ECO:0000259" key="2">
    <source>
        <dbReference type="Pfam" id="PF13276"/>
    </source>
</evidence>
<accession>A0A7M2Y7I3</accession>
<organism evidence="3 4">
    <name type="scientific">Kaistella flava</name>
    <name type="common">ex Peng et al. 2021</name>
    <dbReference type="NCBI Taxonomy" id="2038776"/>
    <lineage>
        <taxon>Bacteria</taxon>
        <taxon>Pseudomonadati</taxon>
        <taxon>Bacteroidota</taxon>
        <taxon>Flavobacteriia</taxon>
        <taxon>Flavobacteriales</taxon>
        <taxon>Weeksellaceae</taxon>
        <taxon>Chryseobacterium group</taxon>
        <taxon>Kaistella</taxon>
    </lineage>
</organism>
<reference evidence="3 4" key="1">
    <citation type="submission" date="2019-05" db="EMBL/GenBank/DDBJ databases">
        <title>Chryseobacterium sp. isolated from King George Island, maritime Antarctica.</title>
        <authorList>
            <person name="Peng X."/>
        </authorList>
    </citation>
    <scope>NUCLEOTIDE SEQUENCE [LARGE SCALE GENOMIC DNA]</scope>
    <source>
        <strain evidence="3 4">7-3A</strain>
    </source>
</reference>
<evidence type="ECO:0000259" key="1">
    <source>
        <dbReference type="Pfam" id="PF00665"/>
    </source>
</evidence>
<dbReference type="InterPro" id="IPR036397">
    <property type="entry name" value="RNaseH_sf"/>
</dbReference>
<dbReference type="AlphaFoldDB" id="A0A7M2Y7I3"/>
<gene>
    <name evidence="3" type="ORF">Q73A0000_06575</name>
</gene>